<evidence type="ECO:0000313" key="2">
    <source>
        <dbReference type="Proteomes" id="UP000054549"/>
    </source>
</evidence>
<feature type="non-terminal residue" evidence="1">
    <location>
        <position position="1"/>
    </location>
</feature>
<dbReference type="Proteomes" id="UP000054549">
    <property type="component" value="Unassembled WGS sequence"/>
</dbReference>
<feature type="non-terminal residue" evidence="1">
    <location>
        <position position="136"/>
    </location>
</feature>
<protein>
    <recommendedName>
        <fullName evidence="3">Transposase</fullName>
    </recommendedName>
</protein>
<reference evidence="1 2" key="1">
    <citation type="submission" date="2014-04" db="EMBL/GenBank/DDBJ databases">
        <title>Evolutionary Origins and Diversification of the Mycorrhizal Mutualists.</title>
        <authorList>
            <consortium name="DOE Joint Genome Institute"/>
            <consortium name="Mycorrhizal Genomics Consortium"/>
            <person name="Kohler A."/>
            <person name="Kuo A."/>
            <person name="Nagy L.G."/>
            <person name="Floudas D."/>
            <person name="Copeland A."/>
            <person name="Barry K.W."/>
            <person name="Cichocki N."/>
            <person name="Veneault-Fourrey C."/>
            <person name="LaButti K."/>
            <person name="Lindquist E.A."/>
            <person name="Lipzen A."/>
            <person name="Lundell T."/>
            <person name="Morin E."/>
            <person name="Murat C."/>
            <person name="Riley R."/>
            <person name="Ohm R."/>
            <person name="Sun H."/>
            <person name="Tunlid A."/>
            <person name="Henrissat B."/>
            <person name="Grigoriev I.V."/>
            <person name="Hibbett D.S."/>
            <person name="Martin F."/>
        </authorList>
    </citation>
    <scope>NUCLEOTIDE SEQUENCE [LARGE SCALE GENOMIC DNA]</scope>
    <source>
        <strain evidence="1 2">Koide BX008</strain>
    </source>
</reference>
<accession>A0A0C2W6T1</accession>
<keyword evidence="2" id="KW-1185">Reference proteome</keyword>
<name>A0A0C2W6T1_AMAMK</name>
<evidence type="ECO:0008006" key="3">
    <source>
        <dbReference type="Google" id="ProtNLM"/>
    </source>
</evidence>
<sequence length="136" mass="14915">KRTVIFSILMQSTSQKANTFQSVLGIFLHSCRTPEKVIETLAHMGISVSTGTINRAIKSLSANARCALQQLGRTLTAGIAYDNVDITLKAAVPTVEKSTENLKHLTSGLFFPLMHGVTSEHLKCSKQLWEKSPYNP</sequence>
<dbReference type="AlphaFoldDB" id="A0A0C2W6T1"/>
<organism evidence="1 2">
    <name type="scientific">Amanita muscaria (strain Koide BX008)</name>
    <dbReference type="NCBI Taxonomy" id="946122"/>
    <lineage>
        <taxon>Eukaryota</taxon>
        <taxon>Fungi</taxon>
        <taxon>Dikarya</taxon>
        <taxon>Basidiomycota</taxon>
        <taxon>Agaricomycotina</taxon>
        <taxon>Agaricomycetes</taxon>
        <taxon>Agaricomycetidae</taxon>
        <taxon>Agaricales</taxon>
        <taxon>Pluteineae</taxon>
        <taxon>Amanitaceae</taxon>
        <taxon>Amanita</taxon>
    </lineage>
</organism>
<dbReference type="OrthoDB" id="4743193at2759"/>
<evidence type="ECO:0000313" key="1">
    <source>
        <dbReference type="EMBL" id="KIL56857.1"/>
    </source>
</evidence>
<gene>
    <name evidence="1" type="ORF">M378DRAFT_53470</name>
</gene>
<dbReference type="HOGENOM" id="CLU_142990_0_0_1"/>
<dbReference type="EMBL" id="KN818396">
    <property type="protein sequence ID" value="KIL56857.1"/>
    <property type="molecule type" value="Genomic_DNA"/>
</dbReference>
<dbReference type="InParanoid" id="A0A0C2W6T1"/>
<proteinExistence type="predicted"/>